<feature type="compositionally biased region" description="Low complexity" evidence="1">
    <location>
        <begin position="344"/>
        <end position="368"/>
    </location>
</feature>
<dbReference type="HOGENOM" id="CLU_051309_0_0_4"/>
<feature type="region of interest" description="Disordered" evidence="1">
    <location>
        <begin position="97"/>
        <end position="153"/>
    </location>
</feature>
<dbReference type="eggNOG" id="COG3861">
    <property type="taxonomic scope" value="Bacteria"/>
</dbReference>
<dbReference type="STRING" id="882378.RBRH_02685"/>
<feature type="compositionally biased region" description="Basic and acidic residues" evidence="1">
    <location>
        <begin position="114"/>
        <end position="127"/>
    </location>
</feature>
<evidence type="ECO:0000313" key="2">
    <source>
        <dbReference type="EMBL" id="CBW75073.1"/>
    </source>
</evidence>
<gene>
    <name evidence="2" type="ordered locus">RBRH_02685</name>
</gene>
<sequence length="368" mass="38251">MPRGVDIRSGVDAAPANTSCVTKSRGAPGVTLRPSASQSVPSLMSGFPRRACRPNHPIPILRCLCLLIMLTALTACSTFDQQSPAPIVEGTVQAVPMPEAAPPEPLAPPAQSEPELHEAKADSDRAAPKKPHRPPQRTTVAAPSPPPAQPAPAPLIASRLLYPGQVKGLLDTEVQRPDGKAIGHAVDLVVDANGAPREIVVNLTGFMGVGDRKVDFPLGALRIKPVGPRAAGALELVPSRTPAQVGSAPSGTVPLMDATVQRTNGSKVGRVVDVLVDAGLRPQAAVLELGNLISPDRRRIAADWSALRFVTRDKAIQLLLDLSDPQLDASPSYAANQPIRAVSPAPTAARGTPATAQQPVAPAGRASR</sequence>
<dbReference type="AlphaFoldDB" id="E5AR41"/>
<dbReference type="Gene3D" id="2.30.30.240">
    <property type="entry name" value="PRC-barrel domain"/>
    <property type="match status" value="2"/>
</dbReference>
<dbReference type="Proteomes" id="UP000007437">
    <property type="component" value="Chromosome"/>
</dbReference>
<feature type="compositionally biased region" description="Pro residues" evidence="1">
    <location>
        <begin position="143"/>
        <end position="153"/>
    </location>
</feature>
<name>E5AR41_MYCRK</name>
<dbReference type="KEGG" id="brh:RBRH_02685"/>
<evidence type="ECO:0000256" key="1">
    <source>
        <dbReference type="SAM" id="MobiDB-lite"/>
    </source>
</evidence>
<reference evidence="2 3" key="1">
    <citation type="journal article" date="2011" name="J. Bacteriol.">
        <title>Complete genome sequence of Burkholderia rhizoxinica, an endosymbiont of Rhizopus microsporus.</title>
        <authorList>
            <person name="Lackner G."/>
            <person name="Moebius N."/>
            <person name="Partida-Martinez L."/>
            <person name="Hertweck C."/>
        </authorList>
    </citation>
    <scope>NUCLEOTIDE SEQUENCE [LARGE SCALE GENOMIC DNA]</scope>
    <source>
        <strain evidence="3">DSM 19002 / CIP 109453 / HKI 454</strain>
    </source>
</reference>
<accession>E5AR41</accession>
<protein>
    <recommendedName>
        <fullName evidence="4">PRC-barrel domain-containing protein</fullName>
    </recommendedName>
</protein>
<dbReference type="EMBL" id="FR687359">
    <property type="protein sequence ID" value="CBW75073.1"/>
    <property type="molecule type" value="Genomic_DNA"/>
</dbReference>
<dbReference type="PANTHER" id="PTHR36505">
    <property type="entry name" value="BLR1072 PROTEIN"/>
    <property type="match status" value="1"/>
</dbReference>
<evidence type="ECO:0000313" key="3">
    <source>
        <dbReference type="Proteomes" id="UP000007437"/>
    </source>
</evidence>
<dbReference type="PANTHER" id="PTHR36505:SF1">
    <property type="entry name" value="BLR1072 PROTEIN"/>
    <property type="match status" value="1"/>
</dbReference>
<proteinExistence type="predicted"/>
<feature type="compositionally biased region" description="Pro residues" evidence="1">
    <location>
        <begin position="99"/>
        <end position="108"/>
    </location>
</feature>
<feature type="region of interest" description="Disordered" evidence="1">
    <location>
        <begin position="330"/>
        <end position="368"/>
    </location>
</feature>
<evidence type="ECO:0008006" key="4">
    <source>
        <dbReference type="Google" id="ProtNLM"/>
    </source>
</evidence>
<dbReference type="InterPro" id="IPR011033">
    <property type="entry name" value="PRC_barrel-like_sf"/>
</dbReference>
<feature type="region of interest" description="Disordered" evidence="1">
    <location>
        <begin position="18"/>
        <end position="42"/>
    </location>
</feature>
<dbReference type="SUPFAM" id="SSF50346">
    <property type="entry name" value="PRC-barrel domain"/>
    <property type="match status" value="2"/>
</dbReference>
<organism evidence="2 3">
    <name type="scientific">Mycetohabitans rhizoxinica (strain DSM 19002 / CIP 109453 / HKI 454)</name>
    <name type="common">Paraburkholderia rhizoxinica</name>
    <dbReference type="NCBI Taxonomy" id="882378"/>
    <lineage>
        <taxon>Bacteria</taxon>
        <taxon>Pseudomonadati</taxon>
        <taxon>Pseudomonadota</taxon>
        <taxon>Betaproteobacteria</taxon>
        <taxon>Burkholderiales</taxon>
        <taxon>Burkholderiaceae</taxon>
        <taxon>Mycetohabitans</taxon>
    </lineage>
</organism>